<feature type="domain" description="Dockerin" evidence="9">
    <location>
        <begin position="558"/>
        <end position="635"/>
    </location>
</feature>
<accession>A0A315Y3C3</accession>
<keyword evidence="3 4" id="KW-0326">Glycosidase</keyword>
<dbReference type="InterPro" id="IPR022790">
    <property type="entry name" value="GH26_dom"/>
</dbReference>
<evidence type="ECO:0000256" key="4">
    <source>
        <dbReference type="PROSITE-ProRule" id="PRU01100"/>
    </source>
</evidence>
<dbReference type="RefSeq" id="WP_242978569.1">
    <property type="nucleotide sequence ID" value="NZ_QGDI01000003.1"/>
</dbReference>
<keyword evidence="2 4" id="KW-0378">Hydrolase</keyword>
<feature type="domain" description="CBM6" evidence="7">
    <location>
        <begin position="42"/>
        <end position="174"/>
    </location>
</feature>
<dbReference type="Pfam" id="PF00404">
    <property type="entry name" value="Dockerin_1"/>
    <property type="match status" value="1"/>
</dbReference>
<dbReference type="GO" id="GO:0030246">
    <property type="term" value="F:carbohydrate binding"/>
    <property type="evidence" value="ECO:0007669"/>
    <property type="project" value="InterPro"/>
</dbReference>
<dbReference type="Gene3D" id="1.10.1330.10">
    <property type="entry name" value="Dockerin domain"/>
    <property type="match status" value="1"/>
</dbReference>
<dbReference type="PROSITE" id="PS51764">
    <property type="entry name" value="GH26"/>
    <property type="match status" value="1"/>
</dbReference>
<sequence length="635" mass="70927">MKKEIIKRSACTVAAAFIAVAAMSFPSAMKDGKSASAADTVLKYEFEDGKTSGGKFYTSGVKSKPDADVKWEISEFSGSGFAYLDQKGTTISVDVEVPADGLYELTICYCEPTDLNKKVQYLNVNGVNQGEVSFPFNTKFEETSGGVVNLKKGKNTIELKAYWGYAYYDYLTLKPASEKLTKLSPDRTLSNPNASDSAKRLYSYLCDTYGNHIIAGQQEYCGEHNYNINADPTTKNYIVDNEAEFQYIEKTTGKQPAIRGIDLLAYNSTSTWRDHAPERAIQWVNEYKGIATLTWHWNVPLEKGSEETAFYVKSAAATYTTFSISKALEEGTWEHEVLLADIDVLATELKKLKEADVPVLWRPLHEAEGGWFWWGAEGPEPCKELYRLLYDKLTNEYGLDNLIWVWTGYTFPTSAAWYPGNDVVDIVGYDKYNAADGMPNLSSISSTFYSLVQSTDCHKMVTMSENDSIPSLENLVNDKAAWLYFCPWYMNFLTSEQNNPVDNLKEIYNSDYCITLDELPDLKKYPINEGDAPSKTTTAVTTTAVTTTSTTSQLPSDSDYMKGDVNCDGTVELADAILIMQSLANPNKYGTDGSDEQHITEKGQRNGDVDKDVVGITANDALEIQRYLLRLTKWD</sequence>
<organism evidence="10 11">
    <name type="scientific">Ruminococcus flavefaciens</name>
    <dbReference type="NCBI Taxonomy" id="1265"/>
    <lineage>
        <taxon>Bacteria</taxon>
        <taxon>Bacillati</taxon>
        <taxon>Bacillota</taxon>
        <taxon>Clostridia</taxon>
        <taxon>Eubacteriales</taxon>
        <taxon>Oscillospiraceae</taxon>
        <taxon>Ruminococcus</taxon>
    </lineage>
</organism>
<protein>
    <submittedName>
        <fullName evidence="10">Mannan endo-1,4-beta-mannosidase</fullName>
    </submittedName>
</protein>
<dbReference type="PANTHER" id="PTHR40079">
    <property type="entry name" value="MANNAN ENDO-1,4-BETA-MANNOSIDASE E-RELATED"/>
    <property type="match status" value="1"/>
</dbReference>
<dbReference type="InterPro" id="IPR036439">
    <property type="entry name" value="Dockerin_dom_sf"/>
</dbReference>
<dbReference type="Proteomes" id="UP000245720">
    <property type="component" value="Unassembled WGS sequence"/>
</dbReference>
<feature type="signal peptide" evidence="5">
    <location>
        <begin position="1"/>
        <end position="30"/>
    </location>
</feature>
<dbReference type="Pfam" id="PF02156">
    <property type="entry name" value="Glyco_hydro_26"/>
    <property type="match status" value="1"/>
</dbReference>
<dbReference type="GO" id="GO:0016985">
    <property type="term" value="F:mannan endo-1,4-beta-mannosidase activity"/>
    <property type="evidence" value="ECO:0007669"/>
    <property type="project" value="InterPro"/>
</dbReference>
<dbReference type="PANTHER" id="PTHR40079:SF4">
    <property type="entry name" value="GH26 DOMAIN-CONTAINING PROTEIN-RELATED"/>
    <property type="match status" value="1"/>
</dbReference>
<evidence type="ECO:0000256" key="2">
    <source>
        <dbReference type="ARBA" id="ARBA00022801"/>
    </source>
</evidence>
<dbReference type="InterPro" id="IPR008979">
    <property type="entry name" value="Galactose-bd-like_sf"/>
</dbReference>
<evidence type="ECO:0000259" key="6">
    <source>
        <dbReference type="PROSITE" id="PS50206"/>
    </source>
</evidence>
<evidence type="ECO:0000256" key="1">
    <source>
        <dbReference type="ARBA" id="ARBA00007754"/>
    </source>
</evidence>
<dbReference type="SUPFAM" id="SSF63446">
    <property type="entry name" value="Type I dockerin domain"/>
    <property type="match status" value="1"/>
</dbReference>
<dbReference type="CDD" id="cd14256">
    <property type="entry name" value="Dockerin_I"/>
    <property type="match status" value="1"/>
</dbReference>
<evidence type="ECO:0000313" key="11">
    <source>
        <dbReference type="Proteomes" id="UP000245720"/>
    </source>
</evidence>
<name>A0A315Y3C3_RUMFL</name>
<dbReference type="SUPFAM" id="SSF49785">
    <property type="entry name" value="Galactose-binding domain-like"/>
    <property type="match status" value="1"/>
</dbReference>
<dbReference type="InterPro" id="IPR000805">
    <property type="entry name" value="Glyco_hydro_26"/>
</dbReference>
<feature type="active site" description="Nucleophile" evidence="4">
    <location>
        <position position="465"/>
    </location>
</feature>
<dbReference type="InterPro" id="IPR002105">
    <property type="entry name" value="Dockerin_1_rpt"/>
</dbReference>
<evidence type="ECO:0000313" key="10">
    <source>
        <dbReference type="EMBL" id="PWJ14063.1"/>
    </source>
</evidence>
<dbReference type="InterPro" id="IPR001763">
    <property type="entry name" value="Rhodanese-like_dom"/>
</dbReference>
<feature type="domain" description="GH26" evidence="8">
    <location>
        <begin position="196"/>
        <end position="517"/>
    </location>
</feature>
<evidence type="ECO:0000259" key="8">
    <source>
        <dbReference type="PROSITE" id="PS51764"/>
    </source>
</evidence>
<feature type="chain" id="PRO_5038685300" evidence="5">
    <location>
        <begin position="31"/>
        <end position="635"/>
    </location>
</feature>
<dbReference type="EMBL" id="QGDI01000003">
    <property type="protein sequence ID" value="PWJ14063.1"/>
    <property type="molecule type" value="Genomic_DNA"/>
</dbReference>
<dbReference type="Gene3D" id="2.60.120.260">
    <property type="entry name" value="Galactose-binding domain-like"/>
    <property type="match status" value="1"/>
</dbReference>
<evidence type="ECO:0000256" key="5">
    <source>
        <dbReference type="SAM" id="SignalP"/>
    </source>
</evidence>
<feature type="domain" description="Rhodanese" evidence="6">
    <location>
        <begin position="368"/>
        <end position="383"/>
    </location>
</feature>
<comment type="similarity">
    <text evidence="1 4">Belongs to the glycosyl hydrolase 26 family.</text>
</comment>
<dbReference type="InterPro" id="IPR017853">
    <property type="entry name" value="GH"/>
</dbReference>
<dbReference type="InterPro" id="IPR005084">
    <property type="entry name" value="CBM6"/>
</dbReference>
<evidence type="ECO:0000259" key="7">
    <source>
        <dbReference type="PROSITE" id="PS51175"/>
    </source>
</evidence>
<keyword evidence="5" id="KW-0732">Signal</keyword>
<dbReference type="PRINTS" id="PR00739">
    <property type="entry name" value="GLHYDRLASE26"/>
</dbReference>
<reference evidence="10 11" key="1">
    <citation type="submission" date="2018-05" db="EMBL/GenBank/DDBJ databases">
        <title>The Hungate 1000. A catalogue of reference genomes from the rumen microbiome.</title>
        <authorList>
            <person name="Kelly W."/>
        </authorList>
    </citation>
    <scope>NUCLEOTIDE SEQUENCE [LARGE SCALE GENOMIC DNA]</scope>
    <source>
        <strain evidence="10 11">SAb67</strain>
    </source>
</reference>
<dbReference type="CDD" id="cd04086">
    <property type="entry name" value="CBM35_mannanase-like"/>
    <property type="match status" value="1"/>
</dbReference>
<proteinExistence type="inferred from homology"/>
<evidence type="ECO:0000256" key="3">
    <source>
        <dbReference type="ARBA" id="ARBA00023295"/>
    </source>
</evidence>
<dbReference type="GO" id="GO:0006080">
    <property type="term" value="P:substituted mannan metabolic process"/>
    <property type="evidence" value="ECO:0007669"/>
    <property type="project" value="InterPro"/>
</dbReference>
<dbReference type="GO" id="GO:0000272">
    <property type="term" value="P:polysaccharide catabolic process"/>
    <property type="evidence" value="ECO:0007669"/>
    <property type="project" value="InterPro"/>
</dbReference>
<dbReference type="AlphaFoldDB" id="A0A315Y3C3"/>
<dbReference type="Gene3D" id="3.20.20.80">
    <property type="entry name" value="Glycosidases"/>
    <property type="match status" value="1"/>
</dbReference>
<dbReference type="SUPFAM" id="SSF51445">
    <property type="entry name" value="(Trans)glycosidases"/>
    <property type="match status" value="1"/>
</dbReference>
<comment type="caution">
    <text evidence="10">The sequence shown here is derived from an EMBL/GenBank/DDBJ whole genome shotgun (WGS) entry which is preliminary data.</text>
</comment>
<dbReference type="PROSITE" id="PS51766">
    <property type="entry name" value="DOCKERIN"/>
    <property type="match status" value="1"/>
</dbReference>
<dbReference type="InterPro" id="IPR016134">
    <property type="entry name" value="Dockerin_dom"/>
</dbReference>
<dbReference type="PROSITE" id="PS50206">
    <property type="entry name" value="RHODANESE_3"/>
    <property type="match status" value="1"/>
</dbReference>
<dbReference type="PROSITE" id="PS51175">
    <property type="entry name" value="CBM6"/>
    <property type="match status" value="1"/>
</dbReference>
<evidence type="ECO:0000259" key="9">
    <source>
        <dbReference type="PROSITE" id="PS51766"/>
    </source>
</evidence>
<feature type="active site" description="Proton donor" evidence="4">
    <location>
        <position position="366"/>
    </location>
</feature>
<dbReference type="Pfam" id="PF16990">
    <property type="entry name" value="CBM_35"/>
    <property type="match status" value="1"/>
</dbReference>
<gene>
    <name evidence="10" type="ORF">IE37_00995</name>
</gene>